<evidence type="ECO:0000256" key="1">
    <source>
        <dbReference type="ARBA" id="ARBA00001947"/>
    </source>
</evidence>
<evidence type="ECO:0000256" key="8">
    <source>
        <dbReference type="ARBA" id="ARBA00022989"/>
    </source>
</evidence>
<accession>A0A927M6J5</accession>
<evidence type="ECO:0000313" key="14">
    <source>
        <dbReference type="Proteomes" id="UP000649753"/>
    </source>
</evidence>
<evidence type="ECO:0000256" key="2">
    <source>
        <dbReference type="ARBA" id="ARBA00022475"/>
    </source>
</evidence>
<keyword evidence="14" id="KW-1185">Reference proteome</keyword>
<evidence type="ECO:0000256" key="6">
    <source>
        <dbReference type="ARBA" id="ARBA00022801"/>
    </source>
</evidence>
<feature type="transmembrane region" description="Helical" evidence="11">
    <location>
        <begin position="783"/>
        <end position="803"/>
    </location>
</feature>
<sequence>MSSRRLVGASLRASTDIRFVMLVAAVLASSVVAFGAVYIASPAAERVNRVQGLCLAGMLEAVAPMPVEDATGRATALMRDCVRPFFHEQAIWVVTGILVEMVVAGLLYLLHPWWLARRRRMRRLAGDEHTDMLDELDELARQAGLRRPPRWLVAPYSMAHGGQAFGLPGDRRVCLDVGLLVRYDLDRAGFRAVVRHELAHLRNRDVDRTYLSIATWWSFVAVAVAPFVVLSLNPDLWRRRAASGSAGSPADLAYPLVALAALTVVVYLARNAILRAREVHADTTAAAWDIPDGALSRVIGGLPWPPSRSRWVRWTPRWDRLTSRFGSHPSPAQRAAAIVDPRRLLHTGIGETASYGIILGLTLYNVSIFVGNLLEAYLMVGLVLLALAIGVLLLGLLVRAVRHADSSTTTEPPWTRRRVLLLPVVAALGVAVSGPLSLTAAENVGLDGTGLLGLNLIPLSALLLTAGFLLFVAWVRSADAALAVRPTRPGRRRWRQRLVAATAIAAGAPLFGIWYQASFGGSIVGFNRWGQLTQTGWAIDWYARLADWTGISYLPRLYLGETPIPVAGPVLLWVVPAVLLGWCRRGGERPPGVRQALVTGAVAGLGVIALGLAMPYAARAALPPEVRHTPDGFDVDTLTLGTPLYFFQVYYHTYLVVAVLAQAVAAAVIAARSTRLRPILTPLAVTITVVLATLGYYLNRGVSECLHLIRPGTRSCEPVFFLPDRFVLDHLAMIASWGLLVAVPAALLGAATGALWRRRRAQAVPAAETATVAPPGVRPGRGLAAVGLAALAVLALAGAATALPGNYHFWKPNPPPAGITEPTVPATSIAVVDPCLIGTWQEVSRKFDLNLFGRSHRFAGSGISQTFQPDGTVVLDYGSGTNATTTIDGQRVDLVWSGRATARYRLADGTIRYDYVRRQESTMALRIDGVERMDIDPSTSWSADHYVCSSEALTQTPADPESDGWYRIELRRTGPGG</sequence>
<keyword evidence="10 11" id="KW-0472">Membrane</keyword>
<dbReference type="RefSeq" id="WP_192767470.1">
    <property type="nucleotide sequence ID" value="NZ_JADBEB010000001.1"/>
</dbReference>
<dbReference type="GO" id="GO:0004222">
    <property type="term" value="F:metalloendopeptidase activity"/>
    <property type="evidence" value="ECO:0007669"/>
    <property type="project" value="InterPro"/>
</dbReference>
<comment type="cofactor">
    <cofactor evidence="1">
        <name>Zn(2+)</name>
        <dbReference type="ChEBI" id="CHEBI:29105"/>
    </cofactor>
</comment>
<evidence type="ECO:0000256" key="7">
    <source>
        <dbReference type="ARBA" id="ARBA00022833"/>
    </source>
</evidence>
<gene>
    <name evidence="13" type="ORF">H4W31_003299</name>
</gene>
<keyword evidence="8 11" id="KW-1133">Transmembrane helix</keyword>
<evidence type="ECO:0000256" key="10">
    <source>
        <dbReference type="ARBA" id="ARBA00023136"/>
    </source>
</evidence>
<feature type="transmembrane region" description="Helical" evidence="11">
    <location>
        <begin position="376"/>
        <end position="398"/>
    </location>
</feature>
<dbReference type="GO" id="GO:0006508">
    <property type="term" value="P:proteolysis"/>
    <property type="evidence" value="ECO:0007669"/>
    <property type="project" value="UniProtKB-KW"/>
</dbReference>
<dbReference type="Gene3D" id="3.30.2010.10">
    <property type="entry name" value="Metalloproteases ('zincins'), catalytic domain"/>
    <property type="match status" value="1"/>
</dbReference>
<evidence type="ECO:0000256" key="4">
    <source>
        <dbReference type="ARBA" id="ARBA00022692"/>
    </source>
</evidence>
<feature type="transmembrane region" description="Helical" evidence="11">
    <location>
        <begin position="595"/>
        <end position="618"/>
    </location>
</feature>
<keyword evidence="6" id="KW-0378">Hydrolase</keyword>
<organism evidence="13 14">
    <name type="scientific">Plantactinospora soyae</name>
    <dbReference type="NCBI Taxonomy" id="1544732"/>
    <lineage>
        <taxon>Bacteria</taxon>
        <taxon>Bacillati</taxon>
        <taxon>Actinomycetota</taxon>
        <taxon>Actinomycetes</taxon>
        <taxon>Micromonosporales</taxon>
        <taxon>Micromonosporaceae</taxon>
        <taxon>Plantactinospora</taxon>
    </lineage>
</organism>
<dbReference type="AlphaFoldDB" id="A0A927M6J5"/>
<name>A0A927M6J5_9ACTN</name>
<feature type="transmembrane region" description="Helical" evidence="11">
    <location>
        <begin position="498"/>
        <end position="517"/>
    </location>
</feature>
<evidence type="ECO:0000256" key="3">
    <source>
        <dbReference type="ARBA" id="ARBA00022670"/>
    </source>
</evidence>
<feature type="transmembrane region" description="Helical" evidence="11">
    <location>
        <begin position="649"/>
        <end position="671"/>
    </location>
</feature>
<evidence type="ECO:0000256" key="11">
    <source>
        <dbReference type="SAM" id="Phobius"/>
    </source>
</evidence>
<dbReference type="InterPro" id="IPR001915">
    <property type="entry name" value="Peptidase_M48"/>
</dbReference>
<evidence type="ECO:0000256" key="9">
    <source>
        <dbReference type="ARBA" id="ARBA00023049"/>
    </source>
</evidence>
<keyword evidence="2" id="KW-1003">Cell membrane</keyword>
<evidence type="ECO:0000259" key="12">
    <source>
        <dbReference type="Pfam" id="PF01435"/>
    </source>
</evidence>
<feature type="transmembrane region" description="Helical" evidence="11">
    <location>
        <begin position="456"/>
        <end position="477"/>
    </location>
</feature>
<protein>
    <submittedName>
        <fullName evidence="13">Zn-dependent protease with chaperone function</fullName>
    </submittedName>
</protein>
<feature type="transmembrane region" description="Helical" evidence="11">
    <location>
        <begin position="564"/>
        <end position="583"/>
    </location>
</feature>
<keyword evidence="9" id="KW-0482">Metalloprotease</keyword>
<keyword evidence="5" id="KW-0479">Metal-binding</keyword>
<keyword evidence="4 11" id="KW-0812">Transmembrane</keyword>
<proteinExistence type="predicted"/>
<dbReference type="Proteomes" id="UP000649753">
    <property type="component" value="Unassembled WGS sequence"/>
</dbReference>
<dbReference type="PANTHER" id="PTHR43221:SF2">
    <property type="entry name" value="PROTEASE HTPX HOMOLOG"/>
    <property type="match status" value="1"/>
</dbReference>
<feature type="transmembrane region" description="Helical" evidence="11">
    <location>
        <begin position="210"/>
        <end position="232"/>
    </location>
</feature>
<feature type="transmembrane region" description="Helical" evidence="11">
    <location>
        <begin position="20"/>
        <end position="40"/>
    </location>
</feature>
<dbReference type="PANTHER" id="PTHR43221">
    <property type="entry name" value="PROTEASE HTPX"/>
    <property type="match status" value="1"/>
</dbReference>
<keyword evidence="3 13" id="KW-0645">Protease</keyword>
<feature type="transmembrane region" description="Helical" evidence="11">
    <location>
        <begin position="678"/>
        <end position="698"/>
    </location>
</feature>
<feature type="transmembrane region" description="Helical" evidence="11">
    <location>
        <begin position="731"/>
        <end position="756"/>
    </location>
</feature>
<feature type="domain" description="Peptidase M48" evidence="12">
    <location>
        <begin position="134"/>
        <end position="339"/>
    </location>
</feature>
<feature type="transmembrane region" description="Helical" evidence="11">
    <location>
        <begin position="352"/>
        <end position="370"/>
    </location>
</feature>
<feature type="transmembrane region" description="Helical" evidence="11">
    <location>
        <begin position="252"/>
        <end position="269"/>
    </location>
</feature>
<dbReference type="GO" id="GO:0046872">
    <property type="term" value="F:metal ion binding"/>
    <property type="evidence" value="ECO:0007669"/>
    <property type="project" value="UniProtKB-KW"/>
</dbReference>
<evidence type="ECO:0000256" key="5">
    <source>
        <dbReference type="ARBA" id="ARBA00022723"/>
    </source>
</evidence>
<feature type="transmembrane region" description="Helical" evidence="11">
    <location>
        <begin position="419"/>
        <end position="436"/>
    </location>
</feature>
<reference evidence="13" key="1">
    <citation type="submission" date="2020-10" db="EMBL/GenBank/DDBJ databases">
        <title>Sequencing the genomes of 1000 actinobacteria strains.</title>
        <authorList>
            <person name="Klenk H.-P."/>
        </authorList>
    </citation>
    <scope>NUCLEOTIDE SEQUENCE</scope>
    <source>
        <strain evidence="13">DSM 46832</strain>
    </source>
</reference>
<keyword evidence="7" id="KW-0862">Zinc</keyword>
<comment type="caution">
    <text evidence="13">The sequence shown here is derived from an EMBL/GenBank/DDBJ whole genome shotgun (WGS) entry which is preliminary data.</text>
</comment>
<feature type="transmembrane region" description="Helical" evidence="11">
    <location>
        <begin position="90"/>
        <end position="114"/>
    </location>
</feature>
<evidence type="ECO:0000313" key="13">
    <source>
        <dbReference type="EMBL" id="MBE1487661.1"/>
    </source>
</evidence>
<dbReference type="EMBL" id="JADBEB010000001">
    <property type="protein sequence ID" value="MBE1487661.1"/>
    <property type="molecule type" value="Genomic_DNA"/>
</dbReference>
<dbReference type="InterPro" id="IPR050083">
    <property type="entry name" value="HtpX_protease"/>
</dbReference>
<dbReference type="Pfam" id="PF01435">
    <property type="entry name" value="Peptidase_M48"/>
    <property type="match status" value="1"/>
</dbReference>